<proteinExistence type="predicted"/>
<keyword evidence="1" id="KW-0479">Metal-binding</keyword>
<dbReference type="PANTHER" id="PTHR35889:SF3">
    <property type="entry name" value="F-BOX DOMAIN-CONTAINING PROTEIN"/>
    <property type="match status" value="1"/>
</dbReference>
<evidence type="ECO:0000256" key="2">
    <source>
        <dbReference type="ARBA" id="ARBA00023004"/>
    </source>
</evidence>
<dbReference type="GO" id="GO:0020037">
    <property type="term" value="F:heme binding"/>
    <property type="evidence" value="ECO:0007669"/>
    <property type="project" value="InterPro"/>
</dbReference>
<accession>A0A381T0H0</accession>
<dbReference type="PROSITE" id="PS51257">
    <property type="entry name" value="PROKAR_LIPOPROTEIN"/>
    <property type="match status" value="1"/>
</dbReference>
<dbReference type="GO" id="GO:0046872">
    <property type="term" value="F:metal ion binding"/>
    <property type="evidence" value="ECO:0007669"/>
    <property type="project" value="UniProtKB-KW"/>
</dbReference>
<dbReference type="AlphaFoldDB" id="A0A381T0H0"/>
<dbReference type="InterPro" id="IPR009056">
    <property type="entry name" value="Cyt_c-like_dom"/>
</dbReference>
<dbReference type="GO" id="GO:0009055">
    <property type="term" value="F:electron transfer activity"/>
    <property type="evidence" value="ECO:0007669"/>
    <property type="project" value="InterPro"/>
</dbReference>
<feature type="domain" description="Cytochrome c" evidence="3">
    <location>
        <begin position="279"/>
        <end position="401"/>
    </location>
</feature>
<evidence type="ECO:0000256" key="1">
    <source>
        <dbReference type="ARBA" id="ARBA00022723"/>
    </source>
</evidence>
<reference evidence="4" key="1">
    <citation type="submission" date="2018-05" db="EMBL/GenBank/DDBJ databases">
        <authorList>
            <person name="Lanie J.A."/>
            <person name="Ng W.-L."/>
            <person name="Kazmierczak K.M."/>
            <person name="Andrzejewski T.M."/>
            <person name="Davidsen T.M."/>
            <person name="Wayne K.J."/>
            <person name="Tettelin H."/>
            <person name="Glass J.I."/>
            <person name="Rusch D."/>
            <person name="Podicherti R."/>
            <person name="Tsui H.-C.T."/>
            <person name="Winkler M.E."/>
        </authorList>
    </citation>
    <scope>NUCLEOTIDE SEQUENCE</scope>
</reference>
<keyword evidence="2" id="KW-0408">Iron</keyword>
<dbReference type="PANTHER" id="PTHR35889">
    <property type="entry name" value="CYCLOINULO-OLIGOSACCHARIDE FRUCTANOTRANSFERASE-RELATED"/>
    <property type="match status" value="1"/>
</dbReference>
<organism evidence="4">
    <name type="scientific">marine metagenome</name>
    <dbReference type="NCBI Taxonomy" id="408172"/>
    <lineage>
        <taxon>unclassified sequences</taxon>
        <taxon>metagenomes</taxon>
        <taxon>ecological metagenomes</taxon>
    </lineage>
</organism>
<name>A0A381T0H0_9ZZZZ</name>
<evidence type="ECO:0000313" key="4">
    <source>
        <dbReference type="EMBL" id="SVA08177.1"/>
    </source>
</evidence>
<gene>
    <name evidence="4" type="ORF">METZ01_LOCUS61031</name>
</gene>
<evidence type="ECO:0000259" key="3">
    <source>
        <dbReference type="PROSITE" id="PS51007"/>
    </source>
</evidence>
<protein>
    <recommendedName>
        <fullName evidence="3">Cytochrome c domain-containing protein</fullName>
    </recommendedName>
</protein>
<dbReference type="EMBL" id="UINC01003654">
    <property type="protein sequence ID" value="SVA08177.1"/>
    <property type="molecule type" value="Genomic_DNA"/>
</dbReference>
<sequence>MDPSDYRFGRLLLFAVVSTALLGCGAGNGEGLDKNGRPLDESGLGMLPLAATFASIQVNVFASDCSVCHAGANAPLGLRLDEATSFGMLVGIPSVQKPGLLLVNPGDPDQSYLVRKLEGTAAIGGQMPLNAPALPQSTIDFVRQWITDGALPNMLDIPINPVRVVSLTPVPGSTLDSLPPSIITVFDREPDASTVNNLTFMVERSGGDGSFTEGNEVQITAASVTVPLNNPSSALFDLTGVPPVEDTYRIRLLGTGPSIILDTDANALDGEFSGTLPSGDGIQGGDFVALFEIEGIQSSLESIQSNVLTPMCSGCHSGPTSGVLPAGMDVSDVAASFNALVNVSSLQVPALRRVNPGDPVNSYLIQKLEGTHTVGGQMPSSGPPLPQNTIDAIRDWIQQGATL</sequence>
<dbReference type="PROSITE" id="PS51007">
    <property type="entry name" value="CYTC"/>
    <property type="match status" value="1"/>
</dbReference>